<evidence type="ECO:0000313" key="1">
    <source>
        <dbReference type="EMBL" id="KAF2848878.1"/>
    </source>
</evidence>
<name>A0A6A7B3F2_9PLEO</name>
<keyword evidence="2" id="KW-1185">Reference proteome</keyword>
<accession>A0A6A7B3F2</accession>
<gene>
    <name evidence="1" type="ORF">T440DRAFT_469953</name>
</gene>
<protein>
    <submittedName>
        <fullName evidence="1">Uncharacterized protein</fullName>
    </submittedName>
</protein>
<dbReference type="AlphaFoldDB" id="A0A6A7B3F2"/>
<organism evidence="1 2">
    <name type="scientific">Plenodomus tracheiphilus IPT5</name>
    <dbReference type="NCBI Taxonomy" id="1408161"/>
    <lineage>
        <taxon>Eukaryota</taxon>
        <taxon>Fungi</taxon>
        <taxon>Dikarya</taxon>
        <taxon>Ascomycota</taxon>
        <taxon>Pezizomycotina</taxon>
        <taxon>Dothideomycetes</taxon>
        <taxon>Pleosporomycetidae</taxon>
        <taxon>Pleosporales</taxon>
        <taxon>Pleosporineae</taxon>
        <taxon>Leptosphaeriaceae</taxon>
        <taxon>Plenodomus</taxon>
    </lineage>
</organism>
<reference evidence="1" key="1">
    <citation type="submission" date="2020-01" db="EMBL/GenBank/DDBJ databases">
        <authorList>
            <consortium name="DOE Joint Genome Institute"/>
            <person name="Haridas S."/>
            <person name="Albert R."/>
            <person name="Binder M."/>
            <person name="Bloem J."/>
            <person name="Labutti K."/>
            <person name="Salamov A."/>
            <person name="Andreopoulos B."/>
            <person name="Baker S.E."/>
            <person name="Barry K."/>
            <person name="Bills G."/>
            <person name="Bluhm B.H."/>
            <person name="Cannon C."/>
            <person name="Castanera R."/>
            <person name="Culley D.E."/>
            <person name="Daum C."/>
            <person name="Ezra D."/>
            <person name="Gonzalez J.B."/>
            <person name="Henrissat B."/>
            <person name="Kuo A."/>
            <person name="Liang C."/>
            <person name="Lipzen A."/>
            <person name="Lutzoni F."/>
            <person name="Magnuson J."/>
            <person name="Mondo S."/>
            <person name="Nolan M."/>
            <person name="Ohm R."/>
            <person name="Pangilinan J."/>
            <person name="Park H.-J."/>
            <person name="Ramirez L."/>
            <person name="Alfaro M."/>
            <person name="Sun H."/>
            <person name="Tritt A."/>
            <person name="Yoshinaga Y."/>
            <person name="Zwiers L.-H."/>
            <person name="Turgeon B.G."/>
            <person name="Goodwin S.B."/>
            <person name="Spatafora J.W."/>
            <person name="Crous P.W."/>
            <person name="Grigoriev I.V."/>
        </authorList>
    </citation>
    <scope>NUCLEOTIDE SEQUENCE</scope>
    <source>
        <strain evidence="1">IPT5</strain>
    </source>
</reference>
<sequence length="142" mass="16041">MQLRAFPRIGRLTSVVVAVLQPHWHLMHLGKCDSQIIVLEKPEHSVLKMETCSVVQLTPQRCTLRPLSCSSPCMHKNLCRVGVLIAVVSTRDWKVGVEVVSMRWLAQGRKDMSLALADISVYVFPRPYVNNKSQATRADYRG</sequence>
<dbReference type="Proteomes" id="UP000799423">
    <property type="component" value="Unassembled WGS sequence"/>
</dbReference>
<evidence type="ECO:0000313" key="2">
    <source>
        <dbReference type="Proteomes" id="UP000799423"/>
    </source>
</evidence>
<proteinExistence type="predicted"/>
<dbReference type="EMBL" id="MU006315">
    <property type="protein sequence ID" value="KAF2848878.1"/>
    <property type="molecule type" value="Genomic_DNA"/>
</dbReference>